<dbReference type="SUPFAM" id="SSF103473">
    <property type="entry name" value="MFS general substrate transporter"/>
    <property type="match status" value="1"/>
</dbReference>
<feature type="transmembrane region" description="Helical" evidence="6">
    <location>
        <begin position="375"/>
        <end position="398"/>
    </location>
</feature>
<evidence type="ECO:0000256" key="5">
    <source>
        <dbReference type="ARBA" id="ARBA00023136"/>
    </source>
</evidence>
<feature type="transmembrane region" description="Helical" evidence="6">
    <location>
        <begin position="174"/>
        <end position="193"/>
    </location>
</feature>
<feature type="transmembrane region" description="Helical" evidence="6">
    <location>
        <begin position="145"/>
        <end position="168"/>
    </location>
</feature>
<feature type="transmembrane region" description="Helical" evidence="6">
    <location>
        <begin position="253"/>
        <end position="273"/>
    </location>
</feature>
<dbReference type="PROSITE" id="PS50850">
    <property type="entry name" value="MFS"/>
    <property type="match status" value="1"/>
</dbReference>
<proteinExistence type="predicted"/>
<dbReference type="InterPro" id="IPR011701">
    <property type="entry name" value="MFS"/>
</dbReference>
<reference evidence="8 9" key="1">
    <citation type="submission" date="2016-08" db="EMBL/GenBank/DDBJ databases">
        <title>Genome-based comparison of Moorella thermoacetic strains.</title>
        <authorList>
            <person name="Poehlein A."/>
            <person name="Bengelsdorf F.R."/>
            <person name="Esser C."/>
            <person name="Duerre P."/>
            <person name="Daniel R."/>
        </authorList>
    </citation>
    <scope>NUCLEOTIDE SEQUENCE [LARGE SCALE GENOMIC DNA]</scope>
    <source>
        <strain evidence="8 9">DSM 11768</strain>
    </source>
</reference>
<feature type="domain" description="Major facilitator superfamily (MFS) profile" evidence="7">
    <location>
        <begin position="21"/>
        <end position="429"/>
    </location>
</feature>
<gene>
    <name evidence="8" type="primary">naiP_2</name>
    <name evidence="8" type="ORF">MOOR_07170</name>
</gene>
<feature type="transmembrane region" description="Helical" evidence="6">
    <location>
        <begin position="316"/>
        <end position="336"/>
    </location>
</feature>
<accession>A0A1J5JT47</accession>
<evidence type="ECO:0000259" key="7">
    <source>
        <dbReference type="PROSITE" id="PS50850"/>
    </source>
</evidence>
<dbReference type="Pfam" id="PF07690">
    <property type="entry name" value="MFS_1"/>
    <property type="match status" value="1"/>
</dbReference>
<dbReference type="InterPro" id="IPR020846">
    <property type="entry name" value="MFS_dom"/>
</dbReference>
<feature type="transmembrane region" description="Helical" evidence="6">
    <location>
        <begin position="112"/>
        <end position="133"/>
    </location>
</feature>
<evidence type="ECO:0000256" key="6">
    <source>
        <dbReference type="SAM" id="Phobius"/>
    </source>
</evidence>
<dbReference type="PROSITE" id="PS00216">
    <property type="entry name" value="SUGAR_TRANSPORT_1"/>
    <property type="match status" value="1"/>
</dbReference>
<dbReference type="InterPro" id="IPR036259">
    <property type="entry name" value="MFS_trans_sf"/>
</dbReference>
<dbReference type="Gene3D" id="1.20.1250.20">
    <property type="entry name" value="MFS general substrate transporter like domains"/>
    <property type="match status" value="1"/>
</dbReference>
<keyword evidence="4 6" id="KW-1133">Transmembrane helix</keyword>
<comment type="caution">
    <text evidence="8">The sequence shown here is derived from an EMBL/GenBank/DDBJ whole genome shotgun (WGS) entry which is preliminary data.</text>
</comment>
<dbReference type="GO" id="GO:0046943">
    <property type="term" value="F:carboxylic acid transmembrane transporter activity"/>
    <property type="evidence" value="ECO:0007669"/>
    <property type="project" value="TreeGrafter"/>
</dbReference>
<feature type="transmembrane region" description="Helical" evidence="6">
    <location>
        <begin position="54"/>
        <end position="75"/>
    </location>
</feature>
<feature type="transmembrane region" description="Helical" evidence="6">
    <location>
        <begin position="87"/>
        <end position="106"/>
    </location>
</feature>
<feature type="transmembrane region" description="Helical" evidence="6">
    <location>
        <begin position="17"/>
        <end position="34"/>
    </location>
</feature>
<dbReference type="AlphaFoldDB" id="A0A1J5JT47"/>
<evidence type="ECO:0000256" key="1">
    <source>
        <dbReference type="ARBA" id="ARBA00004651"/>
    </source>
</evidence>
<feature type="transmembrane region" description="Helical" evidence="6">
    <location>
        <begin position="342"/>
        <end position="363"/>
    </location>
</feature>
<evidence type="ECO:0000313" key="9">
    <source>
        <dbReference type="Proteomes" id="UP000182743"/>
    </source>
</evidence>
<dbReference type="GO" id="GO:0005886">
    <property type="term" value="C:plasma membrane"/>
    <property type="evidence" value="ECO:0007669"/>
    <property type="project" value="UniProtKB-SubCell"/>
</dbReference>
<keyword evidence="2" id="KW-0813">Transport</keyword>
<dbReference type="RefSeq" id="WP_071520510.1">
    <property type="nucleotide sequence ID" value="NZ_MIHH01000002.1"/>
</dbReference>
<name>A0A1J5JT47_NEOTH</name>
<keyword evidence="5 6" id="KW-0472">Membrane</keyword>
<evidence type="ECO:0000256" key="3">
    <source>
        <dbReference type="ARBA" id="ARBA00022692"/>
    </source>
</evidence>
<dbReference type="EMBL" id="MIHH01000002">
    <property type="protein sequence ID" value="OIQ09875.1"/>
    <property type="molecule type" value="Genomic_DNA"/>
</dbReference>
<dbReference type="PANTHER" id="PTHR23508">
    <property type="entry name" value="CARBOXYLIC ACID TRANSPORTER PROTEIN HOMOLOG"/>
    <property type="match status" value="1"/>
</dbReference>
<comment type="subcellular location">
    <subcellularLocation>
        <location evidence="1">Cell membrane</location>
        <topology evidence="1">Multi-pass membrane protein</topology>
    </subcellularLocation>
</comment>
<dbReference type="Proteomes" id="UP000182743">
    <property type="component" value="Unassembled WGS sequence"/>
</dbReference>
<evidence type="ECO:0000256" key="4">
    <source>
        <dbReference type="ARBA" id="ARBA00022989"/>
    </source>
</evidence>
<dbReference type="PANTHER" id="PTHR23508:SF10">
    <property type="entry name" value="CARBOXYLIC ACID TRANSPORTER PROTEIN HOMOLOG"/>
    <property type="match status" value="1"/>
</dbReference>
<feature type="transmembrane region" description="Helical" evidence="6">
    <location>
        <begin position="285"/>
        <end position="304"/>
    </location>
</feature>
<protein>
    <submittedName>
        <fullName evidence="8">Putative niacin/nicotinamide transporter NaiP</fullName>
    </submittedName>
</protein>
<organism evidence="8 9">
    <name type="scientific">Neomoorella thermoacetica</name>
    <name type="common">Clostridium thermoaceticum</name>
    <dbReference type="NCBI Taxonomy" id="1525"/>
    <lineage>
        <taxon>Bacteria</taxon>
        <taxon>Bacillati</taxon>
        <taxon>Bacillota</taxon>
        <taxon>Clostridia</taxon>
        <taxon>Neomoorellales</taxon>
        <taxon>Neomoorellaceae</taxon>
        <taxon>Neomoorella</taxon>
    </lineage>
</organism>
<dbReference type="InterPro" id="IPR005829">
    <property type="entry name" value="Sugar_transporter_CS"/>
</dbReference>
<feature type="transmembrane region" description="Helical" evidence="6">
    <location>
        <begin position="404"/>
        <end position="424"/>
    </location>
</feature>
<evidence type="ECO:0000313" key="8">
    <source>
        <dbReference type="EMBL" id="OIQ09875.1"/>
    </source>
</evidence>
<evidence type="ECO:0000256" key="2">
    <source>
        <dbReference type="ARBA" id="ARBA00022448"/>
    </source>
</evidence>
<sequence length="438" mass="49017">MSEIIVNKNEKSKLSGYHIYLVIVALFGWALASYDFNLLVLTMPNIAQDLHLSATFIGLLAFIIYAAEFVITMFVGYGMDKVGRRWMWQFSLIFAAIFTGLTFFVQNYLQLAVIRALASGFALSELSISITLVNEQLPANKRGLLYSIVQGGWPLGVFFASGVYLLLIRYGWRTVFLLGALPIIFVIIARTWVRESDRFLHIQKVKKALAEGNKAEVERLLKIYPVEINEANKVTWQQLFGEKGYVRNQVTKLTIIWLSYATAYVATNVYINYWLVTYLGWTEAAAARLVLISSGIGYFFYIIGGYLGEKIGRKWVMVYSAILATIFNLLFLFVHTQFLVSIIYFVIYQVTNGTWSGAGYAYIGESFPTRVRGTAIGFLGAMFSGGLLIGSAIWTVLISAVSPTLTWVIIAVIISLGAWVTISLPNIKPGTELEDISK</sequence>
<keyword evidence="3 6" id="KW-0812">Transmembrane</keyword>